<dbReference type="STRING" id="113226.A0A139I9I0"/>
<dbReference type="PANTHER" id="PTHR47843:SF5">
    <property type="entry name" value="BTB_POZ DOMAIN PROTEIN"/>
    <property type="match status" value="1"/>
</dbReference>
<dbReference type="PROSITE" id="PS50097">
    <property type="entry name" value="BTB"/>
    <property type="match status" value="1"/>
</dbReference>
<evidence type="ECO:0000313" key="3">
    <source>
        <dbReference type="Proteomes" id="UP000073492"/>
    </source>
</evidence>
<gene>
    <name evidence="2" type="ORF">AC579_1674</name>
</gene>
<keyword evidence="3" id="KW-1185">Reference proteome</keyword>
<reference evidence="2 3" key="1">
    <citation type="submission" date="2015-07" db="EMBL/GenBank/DDBJ databases">
        <title>Comparative genomics of the Sigatoka disease complex on banana suggests a link between parallel evolutionary changes in Pseudocercospora fijiensis and Pseudocercospora eumusae and increased virulence on the banana host.</title>
        <authorList>
            <person name="Chang T.-C."/>
            <person name="Salvucci A."/>
            <person name="Crous P.W."/>
            <person name="Stergiopoulos I."/>
        </authorList>
    </citation>
    <scope>NUCLEOTIDE SEQUENCE [LARGE SCALE GENOMIC DNA]</scope>
    <source>
        <strain evidence="2 3">CBS 116634</strain>
    </source>
</reference>
<dbReference type="OrthoDB" id="3645966at2759"/>
<name>A0A139I9I0_9PEZI</name>
<dbReference type="PANTHER" id="PTHR47843">
    <property type="entry name" value="BTB DOMAIN-CONTAINING PROTEIN-RELATED"/>
    <property type="match status" value="1"/>
</dbReference>
<dbReference type="CDD" id="cd18186">
    <property type="entry name" value="BTB_POZ_ZBTB_KLHL-like"/>
    <property type="match status" value="1"/>
</dbReference>
<evidence type="ECO:0000259" key="1">
    <source>
        <dbReference type="PROSITE" id="PS50097"/>
    </source>
</evidence>
<organism evidence="2 3">
    <name type="scientific">Pseudocercospora musae</name>
    <dbReference type="NCBI Taxonomy" id="113226"/>
    <lineage>
        <taxon>Eukaryota</taxon>
        <taxon>Fungi</taxon>
        <taxon>Dikarya</taxon>
        <taxon>Ascomycota</taxon>
        <taxon>Pezizomycotina</taxon>
        <taxon>Dothideomycetes</taxon>
        <taxon>Dothideomycetidae</taxon>
        <taxon>Mycosphaerellales</taxon>
        <taxon>Mycosphaerellaceae</taxon>
        <taxon>Pseudocercospora</taxon>
    </lineage>
</organism>
<comment type="caution">
    <text evidence="2">The sequence shown here is derived from an EMBL/GenBank/DDBJ whole genome shotgun (WGS) entry which is preliminary data.</text>
</comment>
<sequence>MATGNQSSGLLKRIVGLHGDKRYADLTICCGERRWKVHKAIVCGGCKFFEKACDGRFKEATNNTVTLEDDSPNGVAAMLRYLYTEDYDDTSDQERCAPLLFNIHYDLPDLVKLATQKFQSRMKVQSLHLIELADAICETYKFETDPQASLRQCLMDHVMGSGQHLLKDNAFIQVVKGVPAFAAELVAETFRQNKQPGEPRYRCRHCSEAFLIKKAAFARIVCKIMCPHCGKDNIASSLRKRRVTGRL</sequence>
<accession>A0A139I9I0</accession>
<protein>
    <recommendedName>
        <fullName evidence="1">BTB domain-containing protein</fullName>
    </recommendedName>
</protein>
<dbReference type="Pfam" id="PF00651">
    <property type="entry name" value="BTB"/>
    <property type="match status" value="1"/>
</dbReference>
<evidence type="ECO:0000313" key="2">
    <source>
        <dbReference type="EMBL" id="KXT11279.1"/>
    </source>
</evidence>
<dbReference type="SUPFAM" id="SSF54695">
    <property type="entry name" value="POZ domain"/>
    <property type="match status" value="1"/>
</dbReference>
<dbReference type="EMBL" id="LFZO01000210">
    <property type="protein sequence ID" value="KXT11279.1"/>
    <property type="molecule type" value="Genomic_DNA"/>
</dbReference>
<proteinExistence type="predicted"/>
<dbReference type="Proteomes" id="UP000073492">
    <property type="component" value="Unassembled WGS sequence"/>
</dbReference>
<dbReference type="Gene3D" id="3.30.710.10">
    <property type="entry name" value="Potassium Channel Kv1.1, Chain A"/>
    <property type="match status" value="1"/>
</dbReference>
<dbReference type="AlphaFoldDB" id="A0A139I9I0"/>
<dbReference type="InterPro" id="IPR000210">
    <property type="entry name" value="BTB/POZ_dom"/>
</dbReference>
<feature type="domain" description="BTB" evidence="1">
    <location>
        <begin position="24"/>
        <end position="91"/>
    </location>
</feature>
<dbReference type="SMART" id="SM00225">
    <property type="entry name" value="BTB"/>
    <property type="match status" value="1"/>
</dbReference>
<dbReference type="InterPro" id="IPR011333">
    <property type="entry name" value="SKP1/BTB/POZ_sf"/>
</dbReference>